<dbReference type="InterPro" id="IPR012340">
    <property type="entry name" value="NA-bd_OB-fold"/>
</dbReference>
<dbReference type="Proteomes" id="UP000001396">
    <property type="component" value="Unassembled WGS sequence"/>
</dbReference>
<feature type="region of interest" description="Disordered" evidence="2">
    <location>
        <begin position="1"/>
        <end position="44"/>
    </location>
</feature>
<feature type="compositionally biased region" description="Low complexity" evidence="2">
    <location>
        <begin position="15"/>
        <end position="44"/>
    </location>
</feature>
<dbReference type="EMBL" id="ADBJ01000038">
    <property type="protein sequence ID" value="EFA78087.1"/>
    <property type="molecule type" value="Genomic_DNA"/>
</dbReference>
<name>D3BJK7_HETP5</name>
<dbReference type="SUPFAM" id="SSF50249">
    <property type="entry name" value="Nucleic acid-binding proteins"/>
    <property type="match status" value="1"/>
</dbReference>
<dbReference type="GO" id="GO:0010212">
    <property type="term" value="P:response to ionizing radiation"/>
    <property type="evidence" value="ECO:0007669"/>
    <property type="project" value="TreeGrafter"/>
</dbReference>
<gene>
    <name evidence="3" type="ORF">PPL_08735</name>
</gene>
<organism evidence="3 4">
    <name type="scientific">Heterostelium pallidum (strain ATCC 26659 / Pp 5 / PN500)</name>
    <name type="common">Cellular slime mold</name>
    <name type="synonym">Polysphondylium pallidum</name>
    <dbReference type="NCBI Taxonomy" id="670386"/>
    <lineage>
        <taxon>Eukaryota</taxon>
        <taxon>Amoebozoa</taxon>
        <taxon>Evosea</taxon>
        <taxon>Eumycetozoa</taxon>
        <taxon>Dictyostelia</taxon>
        <taxon>Acytosteliales</taxon>
        <taxon>Acytosteliaceae</taxon>
        <taxon>Heterostelium</taxon>
    </lineage>
</organism>
<dbReference type="Gene3D" id="2.40.50.140">
    <property type="entry name" value="Nucleic acid-binding proteins"/>
    <property type="match status" value="1"/>
</dbReference>
<evidence type="ECO:0000256" key="2">
    <source>
        <dbReference type="SAM" id="MobiDB-lite"/>
    </source>
</evidence>
<reference evidence="3 4" key="1">
    <citation type="journal article" date="2011" name="Genome Res.">
        <title>Phylogeny-wide analysis of social amoeba genomes highlights ancient origins for complex intercellular communication.</title>
        <authorList>
            <person name="Heidel A.J."/>
            <person name="Lawal H.M."/>
            <person name="Felder M."/>
            <person name="Schilde C."/>
            <person name="Helps N.R."/>
            <person name="Tunggal B."/>
            <person name="Rivero F."/>
            <person name="John U."/>
            <person name="Schleicher M."/>
            <person name="Eichinger L."/>
            <person name="Platzer M."/>
            <person name="Noegel A.A."/>
            <person name="Schaap P."/>
            <person name="Gloeckner G."/>
        </authorList>
    </citation>
    <scope>NUCLEOTIDE SEQUENCE [LARGE SCALE GENOMIC DNA]</scope>
    <source>
        <strain evidence="4">ATCC 26659 / Pp 5 / PN500</strain>
    </source>
</reference>
<dbReference type="FunCoup" id="D3BJK7">
    <property type="interactions" value="7"/>
</dbReference>
<proteinExistence type="predicted"/>
<dbReference type="RefSeq" id="XP_020430214.1">
    <property type="nucleotide sequence ID" value="XM_020579539.1"/>
</dbReference>
<dbReference type="GeneID" id="31364213"/>
<evidence type="ECO:0000313" key="3">
    <source>
        <dbReference type="EMBL" id="EFA78087.1"/>
    </source>
</evidence>
<evidence type="ECO:0000313" key="4">
    <source>
        <dbReference type="Proteomes" id="UP000001396"/>
    </source>
</evidence>
<dbReference type="GO" id="GO:0005694">
    <property type="term" value="C:chromosome"/>
    <property type="evidence" value="ECO:0007669"/>
    <property type="project" value="UniProtKB-ARBA"/>
</dbReference>
<comment type="caution">
    <text evidence="3">The sequence shown here is derived from an EMBL/GenBank/DDBJ whole genome shotgun (WGS) entry which is preliminary data.</text>
</comment>
<dbReference type="GO" id="GO:0070876">
    <property type="term" value="C:SOSS complex"/>
    <property type="evidence" value="ECO:0007669"/>
    <property type="project" value="TreeGrafter"/>
</dbReference>
<dbReference type="STRING" id="670386.D3BJK7"/>
<dbReference type="AlphaFoldDB" id="D3BJK7"/>
<feature type="compositionally biased region" description="Low complexity" evidence="2">
    <location>
        <begin position="188"/>
        <end position="199"/>
    </location>
</feature>
<keyword evidence="1" id="KW-0238">DNA-binding</keyword>
<feature type="region of interest" description="Disordered" evidence="2">
    <location>
        <begin position="175"/>
        <end position="208"/>
    </location>
</feature>
<dbReference type="FunFam" id="2.40.50.140:FF:000072">
    <property type="entry name" value="SOSS complex subunit B2"/>
    <property type="match status" value="1"/>
</dbReference>
<accession>D3BJK7</accession>
<dbReference type="CDD" id="cd04491">
    <property type="entry name" value="SoSSB_OBF"/>
    <property type="match status" value="1"/>
</dbReference>
<dbReference type="GO" id="GO:0000724">
    <property type="term" value="P:double-strand break repair via homologous recombination"/>
    <property type="evidence" value="ECO:0007669"/>
    <property type="project" value="TreeGrafter"/>
</dbReference>
<dbReference type="OMA" id="PRECCEM"/>
<dbReference type="GO" id="GO:0003677">
    <property type="term" value="F:DNA binding"/>
    <property type="evidence" value="ECO:0007669"/>
    <property type="project" value="UniProtKB-KW"/>
</dbReference>
<dbReference type="InParanoid" id="D3BJK7"/>
<sequence length="219" mass="24503">MSFNQSGNNVTNQILPQQQQPPQSQQQQQPQQQPTTGQQQLQQSQQGSTVYTKILDIKPYAKNINTIFIVLEKMPPIKKKDLLLYQVLVADGSASINMTLFDVYGEQVQPGDILRLRGGYASIFHESLFLYVGKSGVIERIGEFTFTFVENPNLSANPIAKDDPNIKNVLSKQGQIPTMPGKMKPMANQQQQQQQQPSNNPTPPHQPKQILLLNHAIGD</sequence>
<evidence type="ECO:0000256" key="1">
    <source>
        <dbReference type="ARBA" id="ARBA00023125"/>
    </source>
</evidence>
<dbReference type="GO" id="GO:0044818">
    <property type="term" value="P:mitotic G2/M transition checkpoint"/>
    <property type="evidence" value="ECO:0007669"/>
    <property type="project" value="TreeGrafter"/>
</dbReference>
<protein>
    <submittedName>
        <fullName evidence="3">OB fold-containing protein</fullName>
    </submittedName>
</protein>
<dbReference type="PANTHER" id="PTHR13356:SF0">
    <property type="entry name" value="SOSS COMPLEX SUBUNIT B HOMOLOG"/>
    <property type="match status" value="1"/>
</dbReference>
<keyword evidence="4" id="KW-1185">Reference proteome</keyword>
<dbReference type="InterPro" id="IPR051231">
    <property type="entry name" value="SOSS-B"/>
</dbReference>
<dbReference type="PANTHER" id="PTHR13356">
    <property type="entry name" value="OB FOLD NUCLEIC ACID BINDING PROTEIN-RELATED"/>
    <property type="match status" value="1"/>
</dbReference>
<feature type="compositionally biased region" description="Polar residues" evidence="2">
    <location>
        <begin position="1"/>
        <end position="14"/>
    </location>
</feature>